<evidence type="ECO:0000313" key="2">
    <source>
        <dbReference type="EMBL" id="KAL1514651.1"/>
    </source>
</evidence>
<evidence type="ECO:0000313" key="3">
    <source>
        <dbReference type="Proteomes" id="UP001515480"/>
    </source>
</evidence>
<dbReference type="InterPro" id="IPR008775">
    <property type="entry name" value="Phytyl_CoA_dOase-like"/>
</dbReference>
<name>A0AB34J7W8_PRYPA</name>
<dbReference type="EMBL" id="JBGBPQ010000012">
    <property type="protein sequence ID" value="KAL1514651.1"/>
    <property type="molecule type" value="Genomic_DNA"/>
</dbReference>
<accession>A0AB34J7W8</accession>
<dbReference type="Pfam" id="PF05721">
    <property type="entry name" value="PhyH"/>
    <property type="match status" value="1"/>
</dbReference>
<dbReference type="PANTHER" id="PTHR31630:SF6">
    <property type="entry name" value="PHYTANOYL-COA DIOXYGENASE-RELATED"/>
    <property type="match status" value="1"/>
</dbReference>
<organism evidence="2 3">
    <name type="scientific">Prymnesium parvum</name>
    <name type="common">Toxic golden alga</name>
    <dbReference type="NCBI Taxonomy" id="97485"/>
    <lineage>
        <taxon>Eukaryota</taxon>
        <taxon>Haptista</taxon>
        <taxon>Haptophyta</taxon>
        <taxon>Prymnesiophyceae</taxon>
        <taxon>Prymnesiales</taxon>
        <taxon>Prymnesiaceae</taxon>
        <taxon>Prymnesium</taxon>
    </lineage>
</organism>
<proteinExistence type="predicted"/>
<dbReference type="AlphaFoldDB" id="A0AB34J7W8"/>
<keyword evidence="3" id="KW-1185">Reference proteome</keyword>
<dbReference type="Gene3D" id="2.60.120.620">
    <property type="entry name" value="q2cbj1_9rhob like domain"/>
    <property type="match status" value="1"/>
</dbReference>
<gene>
    <name evidence="2" type="ORF">AB1Y20_003741</name>
</gene>
<evidence type="ECO:0000256" key="1">
    <source>
        <dbReference type="SAM" id="MobiDB-lite"/>
    </source>
</evidence>
<dbReference type="Proteomes" id="UP001515480">
    <property type="component" value="Unassembled WGS sequence"/>
</dbReference>
<evidence type="ECO:0008006" key="4">
    <source>
        <dbReference type="Google" id="ProtNLM"/>
    </source>
</evidence>
<feature type="region of interest" description="Disordered" evidence="1">
    <location>
        <begin position="299"/>
        <end position="343"/>
    </location>
</feature>
<comment type="caution">
    <text evidence="2">The sequence shown here is derived from an EMBL/GenBank/DDBJ whole genome shotgun (WGS) entry which is preliminary data.</text>
</comment>
<protein>
    <recommendedName>
        <fullName evidence="4">Phytanoyl-CoA dioxygenase</fullName>
    </recommendedName>
</protein>
<feature type="region of interest" description="Disordered" evidence="1">
    <location>
        <begin position="360"/>
        <end position="379"/>
    </location>
</feature>
<dbReference type="SUPFAM" id="SSF51197">
    <property type="entry name" value="Clavaminate synthase-like"/>
    <property type="match status" value="1"/>
</dbReference>
<dbReference type="PANTHER" id="PTHR31630">
    <property type="entry name" value="PHYTANOYL-COA DIOXYGENASE-RELATED-RELATED"/>
    <property type="match status" value="1"/>
</dbReference>
<sequence length="401" mass="44088">MSQHAEAYVWPTLASSLETLSRAQLANWERDGYLIVPNVISPSLTAAAATTVRRFIGADDSHPSTWYSNTLDIYLDRTPSGKKPHHGPSGMVQLFHHRTLWAIRQEPRVHSIFADLYGTRRLYVTADRAHFKPPQNADFPAWSHPGDVHVGLHWDTDTRRAAWPVPYVIQGVVYLENTTAVQGALRVVPGFHRRLASWESTQMVNRSAERPEGASALALEAEAIPVEGTAGSLVLWHSLLPHGPAPNVGTLPRVSAYVAMLPVDAAPFLGGRPAETPLSTVDAGTLHYLEDMNATDRLPLHTFNSPANANGRGGDSSSTCAKGSNGRPKGAAGRRVARQTREQRARRYYERLPLLDEDPLEDELSALPPDEEHRPLAPLSPLGQRLAGVVEWEKDGIIRLE</sequence>
<reference evidence="2 3" key="1">
    <citation type="journal article" date="2024" name="Science">
        <title>Giant polyketide synthase enzymes in the biosynthesis of giant marine polyether toxins.</title>
        <authorList>
            <person name="Fallon T.R."/>
            <person name="Shende V.V."/>
            <person name="Wierzbicki I.H."/>
            <person name="Pendleton A.L."/>
            <person name="Watervoot N.F."/>
            <person name="Auber R.P."/>
            <person name="Gonzalez D.J."/>
            <person name="Wisecaver J.H."/>
            <person name="Moore B.S."/>
        </authorList>
    </citation>
    <scope>NUCLEOTIDE SEQUENCE [LARGE SCALE GENOMIC DNA]</scope>
    <source>
        <strain evidence="2 3">12B1</strain>
    </source>
</reference>